<keyword evidence="3" id="KW-1185">Reference proteome</keyword>
<dbReference type="SUPFAM" id="SSF88874">
    <property type="entry name" value="Receptor-binding domain of short tail fibre protein gp12"/>
    <property type="match status" value="1"/>
</dbReference>
<dbReference type="AlphaFoldDB" id="A0A1H8W0W5"/>
<name>A0A1H8W0W5_9FIRM</name>
<proteinExistence type="predicted"/>
<gene>
    <name evidence="2" type="ORF">SAMN04490178_11393</name>
</gene>
<dbReference type="RefSeq" id="WP_091747510.1">
    <property type="nucleotide sequence ID" value="NZ_FODY01000013.1"/>
</dbReference>
<feature type="domain" description="Phage tail collar" evidence="1">
    <location>
        <begin position="6"/>
        <end position="62"/>
    </location>
</feature>
<reference evidence="2 3" key="1">
    <citation type="submission" date="2016-10" db="EMBL/GenBank/DDBJ databases">
        <authorList>
            <person name="de Groot N.N."/>
        </authorList>
    </citation>
    <scope>NUCLEOTIDE SEQUENCE [LARGE SCALE GENOMIC DNA]</scope>
    <source>
        <strain evidence="2 3">DSM 13305</strain>
    </source>
</reference>
<protein>
    <submittedName>
        <fullName evidence="2">Microcystin-dependent protein</fullName>
    </submittedName>
</protein>
<dbReference type="OrthoDB" id="1681113at2"/>
<dbReference type="STRING" id="112903.SAMN04490178_11393"/>
<dbReference type="Pfam" id="PF07484">
    <property type="entry name" value="Collar"/>
    <property type="match status" value="1"/>
</dbReference>
<dbReference type="InterPro" id="IPR037053">
    <property type="entry name" value="Phage_tail_collar_dom_sf"/>
</dbReference>
<dbReference type="Gene3D" id="3.90.1340.10">
    <property type="entry name" value="Phage tail collar domain"/>
    <property type="match status" value="1"/>
</dbReference>
<dbReference type="EMBL" id="FODY01000013">
    <property type="protein sequence ID" value="SEP21245.1"/>
    <property type="molecule type" value="Genomic_DNA"/>
</dbReference>
<sequence>MEAYVGEIRMFAGSKAPVDWHWCDGSLLDVSTYKPLFDLIGTAYGGDGVKNFALPDLRGRVPVGMGQRSGSAAYVLGQDGGSETVALSVAEMPSHSHAVYASNAAGTTNIPGSNTVWANGGSARPYSTVTDSSPADAVMNAAALASSGGGQVHNNVMPSLAVNFIICLQGYFPAFS</sequence>
<dbReference type="Proteomes" id="UP000198847">
    <property type="component" value="Unassembled WGS sequence"/>
</dbReference>
<dbReference type="InterPro" id="IPR011083">
    <property type="entry name" value="Phage_tail_collar_dom"/>
</dbReference>
<accession>A0A1H8W0W5</accession>
<evidence type="ECO:0000313" key="2">
    <source>
        <dbReference type="EMBL" id="SEP21245.1"/>
    </source>
</evidence>
<evidence type="ECO:0000259" key="1">
    <source>
        <dbReference type="Pfam" id="PF07484"/>
    </source>
</evidence>
<evidence type="ECO:0000313" key="3">
    <source>
        <dbReference type="Proteomes" id="UP000198847"/>
    </source>
</evidence>
<organism evidence="2 3">
    <name type="scientific">Propionispora vibrioides</name>
    <dbReference type="NCBI Taxonomy" id="112903"/>
    <lineage>
        <taxon>Bacteria</taxon>
        <taxon>Bacillati</taxon>
        <taxon>Bacillota</taxon>
        <taxon>Negativicutes</taxon>
        <taxon>Selenomonadales</taxon>
        <taxon>Sporomusaceae</taxon>
        <taxon>Propionispora</taxon>
    </lineage>
</organism>